<dbReference type="SUPFAM" id="SSF56281">
    <property type="entry name" value="Metallo-hydrolase/oxidoreductase"/>
    <property type="match status" value="1"/>
</dbReference>
<dbReference type="InterPro" id="IPR001279">
    <property type="entry name" value="Metallo-B-lactamas"/>
</dbReference>
<dbReference type="EMBL" id="CP011947">
    <property type="protein sequence ID" value="AKU07215.1"/>
    <property type="molecule type" value="Genomic_DNA"/>
</dbReference>
<dbReference type="CDD" id="cd07729">
    <property type="entry name" value="AHL_lactonase_MBL-fold"/>
    <property type="match status" value="1"/>
</dbReference>
<dbReference type="PATRIC" id="fig|35746.4.peg.1160"/>
<dbReference type="InterPro" id="IPR036866">
    <property type="entry name" value="RibonucZ/Hydroxyglut_hydro"/>
</dbReference>
<dbReference type="GeneID" id="25245385"/>
<dbReference type="Proteomes" id="UP000066124">
    <property type="component" value="Chromosome"/>
</dbReference>
<accession>A0A0K1ISD2</accession>
<evidence type="ECO:0000313" key="7">
    <source>
        <dbReference type="EMBL" id="AKU07215.1"/>
    </source>
</evidence>
<organism evidence="7 8">
    <name type="scientific">Haloferax gibbonsii</name>
    <dbReference type="NCBI Taxonomy" id="35746"/>
    <lineage>
        <taxon>Archaea</taxon>
        <taxon>Methanobacteriati</taxon>
        <taxon>Methanobacteriota</taxon>
        <taxon>Stenosarchaea group</taxon>
        <taxon>Halobacteria</taxon>
        <taxon>Halobacteriales</taxon>
        <taxon>Haloferacaceae</taxon>
        <taxon>Haloferax</taxon>
    </lineage>
</organism>
<evidence type="ECO:0000256" key="1">
    <source>
        <dbReference type="ARBA" id="ARBA00001947"/>
    </source>
</evidence>
<name>A0A0K1ISD2_HALGI</name>
<dbReference type="GO" id="GO:0016787">
    <property type="term" value="F:hydrolase activity"/>
    <property type="evidence" value="ECO:0007669"/>
    <property type="project" value="UniProtKB-KW"/>
</dbReference>
<keyword evidence="3" id="KW-0479">Metal-binding</keyword>
<comment type="similarity">
    <text evidence="2">Belongs to the metallo-beta-lactamase superfamily.</text>
</comment>
<dbReference type="Pfam" id="PF00753">
    <property type="entry name" value="Lactamase_B"/>
    <property type="match status" value="1"/>
</dbReference>
<proteinExistence type="inferred from homology"/>
<dbReference type="RefSeq" id="WP_050458896.1">
    <property type="nucleotide sequence ID" value="NZ_CP011947.1"/>
</dbReference>
<reference evidence="8" key="1">
    <citation type="journal article" date="2015" name="J. Biotechnol.">
        <title>Complete genome sequence of Haloferax gibbonsii strain ARA6, a potential producer of polyhydroxyalkanoates and halocins isolated from Araruama, Rio de Janeiro, Brasil.</title>
        <authorList>
            <person name="Pinto L.H."/>
            <person name="D'Alincourt Carvalho-Assef A.P."/>
            <person name="Vieira R.P."/>
            <person name="Clementino M.M."/>
            <person name="Albano R.M."/>
        </authorList>
    </citation>
    <scope>NUCLEOTIDE SEQUENCE [LARGE SCALE GENOMIC DNA]</scope>
    <source>
        <strain evidence="8">ARA6</strain>
    </source>
</reference>
<keyword evidence="5" id="KW-0862">Zinc</keyword>
<feature type="domain" description="Metallo-beta-lactamase" evidence="6">
    <location>
        <begin position="62"/>
        <end position="280"/>
    </location>
</feature>
<dbReference type="GO" id="GO:0046872">
    <property type="term" value="F:metal ion binding"/>
    <property type="evidence" value="ECO:0007669"/>
    <property type="project" value="UniProtKB-KW"/>
</dbReference>
<evidence type="ECO:0000256" key="2">
    <source>
        <dbReference type="ARBA" id="ARBA00007749"/>
    </source>
</evidence>
<dbReference type="InterPro" id="IPR051013">
    <property type="entry name" value="MBL_superfamily_lactonases"/>
</dbReference>
<evidence type="ECO:0000259" key="6">
    <source>
        <dbReference type="SMART" id="SM00849"/>
    </source>
</evidence>
<comment type="cofactor">
    <cofactor evidence="1">
        <name>Zn(2+)</name>
        <dbReference type="ChEBI" id="CHEBI:29105"/>
    </cofactor>
</comment>
<evidence type="ECO:0000256" key="5">
    <source>
        <dbReference type="ARBA" id="ARBA00022833"/>
    </source>
</evidence>
<evidence type="ECO:0000256" key="4">
    <source>
        <dbReference type="ARBA" id="ARBA00022801"/>
    </source>
</evidence>
<gene>
    <name evidence="7" type="ORF">ABY42_05455</name>
</gene>
<dbReference type="PANTHER" id="PTHR42978">
    <property type="entry name" value="QUORUM-QUENCHING LACTONASE YTNP-RELATED-RELATED"/>
    <property type="match status" value="1"/>
</dbReference>
<sequence length="292" mass="31818">MEPIPEAAAVPSTEHEQTTVTVDVLHTGSVAIDRALAYEEQTWHPAPETGWFRSDSNRIRVPVSAYLLSHPEGPVLVDTGWHTDVRTDERGHLGRVLSSMFDARLPDGAAVTEQLAARELTPADLASVVITHMHSDHVSGLDLVRDAPEILVSERALADATSRFSQNRFLAGNMWDGIEFSPFGFEESGLGPFGRSYDLFGDGAIQLVWAPGHDEGQIAILARTDEGWVLLTSDVIYGRQSLQDGTIPGLTTDREAARTSLEWVRSVAGRSDCVAVLPNHDPNVQPGRITPQ</sequence>
<keyword evidence="4" id="KW-0378">Hydrolase</keyword>
<evidence type="ECO:0000256" key="3">
    <source>
        <dbReference type="ARBA" id="ARBA00022723"/>
    </source>
</evidence>
<dbReference type="KEGG" id="hgi:ABY42_05455"/>
<dbReference type="SMART" id="SM00849">
    <property type="entry name" value="Lactamase_B"/>
    <property type="match status" value="1"/>
</dbReference>
<dbReference type="Gene3D" id="3.60.15.10">
    <property type="entry name" value="Ribonuclease Z/Hydroxyacylglutathione hydrolase-like"/>
    <property type="match status" value="1"/>
</dbReference>
<protein>
    <recommendedName>
        <fullName evidence="6">Metallo-beta-lactamase domain-containing protein</fullName>
    </recommendedName>
</protein>
<dbReference type="AlphaFoldDB" id="A0A0K1ISD2"/>
<evidence type="ECO:0000313" key="8">
    <source>
        <dbReference type="Proteomes" id="UP000066124"/>
    </source>
</evidence>
<dbReference type="PANTHER" id="PTHR42978:SF2">
    <property type="entry name" value="102 KBASES UNSTABLE REGION: FROM 1 TO 119443"/>
    <property type="match status" value="1"/>
</dbReference>